<dbReference type="AlphaFoldDB" id="A0ABD0ZHE4"/>
<evidence type="ECO:0000256" key="7">
    <source>
        <dbReference type="ARBA" id="ARBA00022737"/>
    </source>
</evidence>
<proteinExistence type="inferred from homology"/>
<dbReference type="SUPFAM" id="SSF52058">
    <property type="entry name" value="L domain-like"/>
    <property type="match status" value="1"/>
</dbReference>
<organism evidence="12 13">
    <name type="scientific">Cardamine amara subsp. amara</name>
    <dbReference type="NCBI Taxonomy" id="228776"/>
    <lineage>
        <taxon>Eukaryota</taxon>
        <taxon>Viridiplantae</taxon>
        <taxon>Streptophyta</taxon>
        <taxon>Embryophyta</taxon>
        <taxon>Tracheophyta</taxon>
        <taxon>Spermatophyta</taxon>
        <taxon>Magnoliopsida</taxon>
        <taxon>eudicotyledons</taxon>
        <taxon>Gunneridae</taxon>
        <taxon>Pentapetalae</taxon>
        <taxon>rosids</taxon>
        <taxon>malvids</taxon>
        <taxon>Brassicales</taxon>
        <taxon>Brassicaceae</taxon>
        <taxon>Cardamineae</taxon>
        <taxon>Cardamine</taxon>
    </lineage>
</organism>
<name>A0ABD0ZHE4_CARAN</name>
<keyword evidence="4" id="KW-0433">Leucine-rich repeat</keyword>
<evidence type="ECO:0000256" key="4">
    <source>
        <dbReference type="ARBA" id="ARBA00022614"/>
    </source>
</evidence>
<dbReference type="Proteomes" id="UP001558713">
    <property type="component" value="Unassembled WGS sequence"/>
</dbReference>
<reference evidence="12 13" key="1">
    <citation type="submission" date="2024-04" db="EMBL/GenBank/DDBJ databases">
        <title>Genome assembly C_amara_ONT_v2.</title>
        <authorList>
            <person name="Yant L."/>
            <person name="Moore C."/>
            <person name="Slenker M."/>
        </authorList>
    </citation>
    <scope>NUCLEOTIDE SEQUENCE [LARGE SCALE GENOMIC DNA]</scope>
    <source>
        <tissue evidence="12">Leaf</tissue>
    </source>
</reference>
<evidence type="ECO:0000256" key="8">
    <source>
        <dbReference type="ARBA" id="ARBA00022989"/>
    </source>
</evidence>
<evidence type="ECO:0000256" key="1">
    <source>
        <dbReference type="ARBA" id="ARBA00004251"/>
    </source>
</evidence>
<sequence>MFASNNSFLGDIPLALCNQSYLGVLDLSHNNFSGSVPPCLGKSVEDLNLRNNNIIGRLPDIFNKDSSLTTLDVGHNQITGKLPRSLANCTSLEILNMESNGITDTFPFWLKDLPNLQVIVLGSNRFHGSISSPQQPLSFPQIRIIDISHNKFSGGLPPNYFVNWSTPLINMPEVDEWHMYMGENYIYEYQPSMFLRNKGLNMELEKILSTYEVVDFSGNRLQGEIPESIGLLKSLIVFNLSNNDFTGHIPSSLAKLTRLESLDLSQNKLSGNIPQELATLSFLGYIDMSHNKLTGHIPQSTQFEGQPKSFFEGNIKLCGLPLQETCFKENVHSTPQTQQLPKQEMLNWRAAAIGYGPGVLFGLVIGQSHCFIQTGFVL</sequence>
<gene>
    <name evidence="12" type="ORF">V5N11_003887</name>
</gene>
<dbReference type="Pfam" id="PF13855">
    <property type="entry name" value="LRR_8"/>
    <property type="match status" value="2"/>
</dbReference>
<dbReference type="Pfam" id="PF00560">
    <property type="entry name" value="LRR_1"/>
    <property type="match status" value="2"/>
</dbReference>
<evidence type="ECO:0000256" key="5">
    <source>
        <dbReference type="ARBA" id="ARBA00022692"/>
    </source>
</evidence>
<evidence type="ECO:0000256" key="3">
    <source>
        <dbReference type="ARBA" id="ARBA00022475"/>
    </source>
</evidence>
<dbReference type="PRINTS" id="PR00019">
    <property type="entry name" value="LEURICHRPT"/>
</dbReference>
<evidence type="ECO:0000256" key="2">
    <source>
        <dbReference type="ARBA" id="ARBA00009592"/>
    </source>
</evidence>
<keyword evidence="5" id="KW-0812">Transmembrane</keyword>
<dbReference type="EMBL" id="JBANAX010000764">
    <property type="protein sequence ID" value="KAL1194089.1"/>
    <property type="molecule type" value="Genomic_DNA"/>
</dbReference>
<keyword evidence="9" id="KW-0472">Membrane</keyword>
<comment type="subcellular location">
    <subcellularLocation>
        <location evidence="1">Cell membrane</location>
        <topology evidence="1">Single-pass type I membrane protein</topology>
    </subcellularLocation>
</comment>
<evidence type="ECO:0000256" key="11">
    <source>
        <dbReference type="ARBA" id="ARBA00023180"/>
    </source>
</evidence>
<dbReference type="InterPro" id="IPR032675">
    <property type="entry name" value="LRR_dom_sf"/>
</dbReference>
<keyword evidence="11" id="KW-0325">Glycoprotein</keyword>
<dbReference type="PANTHER" id="PTHR27004">
    <property type="entry name" value="RECEPTOR-LIKE PROTEIN 12 ISOFORM X1"/>
    <property type="match status" value="1"/>
</dbReference>
<dbReference type="FunFam" id="3.80.10.10:FF:000041">
    <property type="entry name" value="LRR receptor-like serine/threonine-protein kinase ERECTA"/>
    <property type="match status" value="1"/>
</dbReference>
<keyword evidence="3" id="KW-1003">Cell membrane</keyword>
<evidence type="ECO:0000256" key="9">
    <source>
        <dbReference type="ARBA" id="ARBA00023136"/>
    </source>
</evidence>
<accession>A0ABD0ZHE4</accession>
<evidence type="ECO:0000256" key="6">
    <source>
        <dbReference type="ARBA" id="ARBA00022729"/>
    </source>
</evidence>
<dbReference type="GO" id="GO:0005886">
    <property type="term" value="C:plasma membrane"/>
    <property type="evidence" value="ECO:0007669"/>
    <property type="project" value="UniProtKB-SubCell"/>
</dbReference>
<comment type="caution">
    <text evidence="12">The sequence shown here is derived from an EMBL/GenBank/DDBJ whole genome shotgun (WGS) entry which is preliminary data.</text>
</comment>
<dbReference type="FunFam" id="3.80.10.10:FF:000111">
    <property type="entry name" value="LRR receptor-like serine/threonine-protein kinase ERECTA"/>
    <property type="match status" value="1"/>
</dbReference>
<dbReference type="Gene3D" id="3.80.10.10">
    <property type="entry name" value="Ribonuclease Inhibitor"/>
    <property type="match status" value="1"/>
</dbReference>
<keyword evidence="7" id="KW-0677">Repeat</keyword>
<protein>
    <submittedName>
        <fullName evidence="12">Receptor-like protein 54</fullName>
    </submittedName>
</protein>
<keyword evidence="8" id="KW-1133">Transmembrane helix</keyword>
<keyword evidence="13" id="KW-1185">Reference proteome</keyword>
<evidence type="ECO:0000256" key="10">
    <source>
        <dbReference type="ARBA" id="ARBA00023170"/>
    </source>
</evidence>
<keyword evidence="10" id="KW-0675">Receptor</keyword>
<evidence type="ECO:0000313" key="13">
    <source>
        <dbReference type="Proteomes" id="UP001558713"/>
    </source>
</evidence>
<dbReference type="PANTHER" id="PTHR27004:SF329">
    <property type="entry name" value="LEUCINE-RICH REPEAT-CONTAINING N-TERMINAL PLANT-TYPE DOMAIN-CONTAINING PROTEIN"/>
    <property type="match status" value="1"/>
</dbReference>
<dbReference type="InterPro" id="IPR001611">
    <property type="entry name" value="Leu-rich_rpt"/>
</dbReference>
<evidence type="ECO:0000313" key="12">
    <source>
        <dbReference type="EMBL" id="KAL1194089.1"/>
    </source>
</evidence>
<keyword evidence="6" id="KW-0732">Signal</keyword>
<comment type="similarity">
    <text evidence="2">Belongs to the RLP family.</text>
</comment>